<evidence type="ECO:0000313" key="3">
    <source>
        <dbReference type="Proteomes" id="UP000218231"/>
    </source>
</evidence>
<keyword evidence="1" id="KW-1133">Transmembrane helix</keyword>
<comment type="caution">
    <text evidence="2">The sequence shown here is derived from an EMBL/GenBank/DDBJ whole genome shotgun (WGS) entry which is preliminary data.</text>
</comment>
<sequence>MLLPCVASSILNTLPFILPSLGAAIYISVFNLVMQFIFINDVFFNLPMTATTAPKIVKYFGYLMAMNLFTLLIHVIFYVLLMLNAPAPPFLQPIYVAKNWLPEIAKKQYLVERCKFQK</sequence>
<dbReference type="Proteomes" id="UP000218231">
    <property type="component" value="Unassembled WGS sequence"/>
</dbReference>
<dbReference type="EMBL" id="LIAE01006897">
    <property type="protein sequence ID" value="PAV84043.1"/>
    <property type="molecule type" value="Genomic_DNA"/>
</dbReference>
<accession>A0A2A2LCY4</accession>
<dbReference type="GO" id="GO:0016020">
    <property type="term" value="C:membrane"/>
    <property type="evidence" value="ECO:0007669"/>
    <property type="project" value="InterPro"/>
</dbReference>
<keyword evidence="3" id="KW-1185">Reference proteome</keyword>
<gene>
    <name evidence="2" type="ORF">WR25_14470</name>
</gene>
<proteinExistence type="predicted"/>
<reference evidence="2 3" key="1">
    <citation type="journal article" date="2017" name="Curr. Biol.">
        <title>Genome architecture and evolution of a unichromosomal asexual nematode.</title>
        <authorList>
            <person name="Fradin H."/>
            <person name="Zegar C."/>
            <person name="Gutwein M."/>
            <person name="Lucas J."/>
            <person name="Kovtun M."/>
            <person name="Corcoran D."/>
            <person name="Baugh L.R."/>
            <person name="Kiontke K."/>
            <person name="Gunsalus K."/>
            <person name="Fitch D.H."/>
            <person name="Piano F."/>
        </authorList>
    </citation>
    <scope>NUCLEOTIDE SEQUENCE [LARGE SCALE GENOMIC DNA]</scope>
    <source>
        <strain evidence="2">PF1309</strain>
    </source>
</reference>
<dbReference type="GO" id="GO:0006811">
    <property type="term" value="P:monoatomic ion transport"/>
    <property type="evidence" value="ECO:0007669"/>
    <property type="project" value="InterPro"/>
</dbReference>
<evidence type="ECO:0000313" key="2">
    <source>
        <dbReference type="EMBL" id="PAV84043.1"/>
    </source>
</evidence>
<dbReference type="STRING" id="2018661.A0A2A2LCY4"/>
<protein>
    <submittedName>
        <fullName evidence="2">Uncharacterized protein</fullName>
    </submittedName>
</protein>
<keyword evidence="1" id="KW-0812">Transmembrane</keyword>
<evidence type="ECO:0000256" key="1">
    <source>
        <dbReference type="SAM" id="Phobius"/>
    </source>
</evidence>
<dbReference type="InterPro" id="IPR038050">
    <property type="entry name" value="Neuro_actylchol_rec"/>
</dbReference>
<feature type="transmembrane region" description="Helical" evidence="1">
    <location>
        <begin position="16"/>
        <end position="38"/>
    </location>
</feature>
<dbReference type="InterPro" id="IPR036719">
    <property type="entry name" value="Neuro-gated_channel_TM_sf"/>
</dbReference>
<organism evidence="2 3">
    <name type="scientific">Diploscapter pachys</name>
    <dbReference type="NCBI Taxonomy" id="2018661"/>
    <lineage>
        <taxon>Eukaryota</taxon>
        <taxon>Metazoa</taxon>
        <taxon>Ecdysozoa</taxon>
        <taxon>Nematoda</taxon>
        <taxon>Chromadorea</taxon>
        <taxon>Rhabditida</taxon>
        <taxon>Rhabditina</taxon>
        <taxon>Rhabditomorpha</taxon>
        <taxon>Rhabditoidea</taxon>
        <taxon>Rhabditidae</taxon>
        <taxon>Diploscapter</taxon>
    </lineage>
</organism>
<keyword evidence="1" id="KW-0472">Membrane</keyword>
<dbReference type="Gene3D" id="1.20.58.390">
    <property type="entry name" value="Neurotransmitter-gated ion-channel transmembrane domain"/>
    <property type="match status" value="1"/>
</dbReference>
<dbReference type="SUPFAM" id="SSF90112">
    <property type="entry name" value="Neurotransmitter-gated ion-channel transmembrane pore"/>
    <property type="match status" value="1"/>
</dbReference>
<dbReference type="AlphaFoldDB" id="A0A2A2LCY4"/>
<name>A0A2A2LCY4_9BILA</name>
<feature type="transmembrane region" description="Helical" evidence="1">
    <location>
        <begin position="59"/>
        <end position="81"/>
    </location>
</feature>